<dbReference type="AlphaFoldDB" id="A0A6C0HCJ1"/>
<protein>
    <submittedName>
        <fullName evidence="2">Uncharacterized protein</fullName>
    </submittedName>
</protein>
<feature type="region of interest" description="Disordered" evidence="1">
    <location>
        <begin position="1"/>
        <end position="29"/>
    </location>
</feature>
<evidence type="ECO:0000256" key="1">
    <source>
        <dbReference type="SAM" id="MobiDB-lite"/>
    </source>
</evidence>
<reference evidence="2" key="1">
    <citation type="journal article" date="2020" name="Nature">
        <title>Giant virus diversity and host interactions through global metagenomics.</title>
        <authorList>
            <person name="Schulz F."/>
            <person name="Roux S."/>
            <person name="Paez-Espino D."/>
            <person name="Jungbluth S."/>
            <person name="Walsh D.A."/>
            <person name="Denef V.J."/>
            <person name="McMahon K.D."/>
            <person name="Konstantinidis K.T."/>
            <person name="Eloe-Fadrosh E.A."/>
            <person name="Kyrpides N.C."/>
            <person name="Woyke T."/>
        </authorList>
    </citation>
    <scope>NUCLEOTIDE SEQUENCE</scope>
    <source>
        <strain evidence="2">GVMAG-M-3300023179-90</strain>
    </source>
</reference>
<accession>A0A6C0HCJ1</accession>
<evidence type="ECO:0000313" key="2">
    <source>
        <dbReference type="EMBL" id="QHT77713.1"/>
    </source>
</evidence>
<sequence length="88" mass="9450">MVYSGSKRGSYAQSITNQTQGGGSKKAGFPYQVGRQSGSSIAIQTCNPGNGKACCNLTKYMTYPFPLAKFSRPVGTLVAANYRRFNIV</sequence>
<dbReference type="EMBL" id="MN739921">
    <property type="protein sequence ID" value="QHT77713.1"/>
    <property type="molecule type" value="Genomic_DNA"/>
</dbReference>
<organism evidence="2">
    <name type="scientific">viral metagenome</name>
    <dbReference type="NCBI Taxonomy" id="1070528"/>
    <lineage>
        <taxon>unclassified sequences</taxon>
        <taxon>metagenomes</taxon>
        <taxon>organismal metagenomes</taxon>
    </lineage>
</organism>
<proteinExistence type="predicted"/>
<name>A0A6C0HCJ1_9ZZZZ</name>